<keyword evidence="3" id="KW-0520">NAD</keyword>
<evidence type="ECO:0000256" key="2">
    <source>
        <dbReference type="ARBA" id="ARBA00023002"/>
    </source>
</evidence>
<evidence type="ECO:0000256" key="1">
    <source>
        <dbReference type="ARBA" id="ARBA00009986"/>
    </source>
</evidence>
<accession>A0A5S9IJW3</accession>
<dbReference type="AlphaFoldDB" id="A0A5S9IJW3"/>
<sequence length="473" mass="53484">MLHIPLLRNGKQYTSLNQSEITDHRTGEVLATMSLANPGLITKDIRENKKVWHDLQKLSLDETLEMCKKAAGLFLNAEIPFANTTQTPEQFVKYQSASTGMPENMCRANMDKVHWVLTNLRDIIKSLSGRVDFSIIESGYGVQDGIPISFLPMARQLGAVLPSNSPGVHSLWVPSLALRVPVVLKPGSREPWTPFRLLHAFMEAGYPSEALSCYPTDYAGGNNIMLYCERAMIFGDDSTVRLWENDRRVEVHGTGFSKVLLGEDIVENWQEYMDVLFTSVMANGGRSCINTSAIWTPKYGREIADALAKRMVETRPLPLTHPQAELSAFSDKRMAEYMDHAIEVGLDTEGAEDVTAKYRQGERVEVCEKSTFLQPTLIHVNGYEHPLANREFMFPFTSVVEMPQEEMLKTIEKSLVVTAITNDPDWQRELSCCPHIDRLNIGPIPTCKVDWLQPHEGNLFEFLFQRRSFQKTP</sequence>
<proteinExistence type="inferred from homology"/>
<dbReference type="RefSeq" id="WP_151967043.1">
    <property type="nucleotide sequence ID" value="NZ_AP019860.1"/>
</dbReference>
<dbReference type="InterPro" id="IPR016161">
    <property type="entry name" value="Ald_DH/histidinol_DH"/>
</dbReference>
<dbReference type="InterPro" id="IPR016163">
    <property type="entry name" value="Ald_DH_C"/>
</dbReference>
<dbReference type="Gene3D" id="3.40.605.10">
    <property type="entry name" value="Aldehyde Dehydrogenase, Chain A, domain 1"/>
    <property type="match status" value="1"/>
</dbReference>
<dbReference type="Pfam" id="PF00171">
    <property type="entry name" value="Aldedh"/>
    <property type="match status" value="1"/>
</dbReference>
<dbReference type="KEGG" id="uam:UABAM_01159"/>
<dbReference type="InterPro" id="IPR016162">
    <property type="entry name" value="Ald_DH_N"/>
</dbReference>
<keyword evidence="2" id="KW-0560">Oxidoreductase</keyword>
<dbReference type="Gene3D" id="3.40.309.10">
    <property type="entry name" value="Aldehyde Dehydrogenase, Chain A, domain 2"/>
    <property type="match status" value="1"/>
</dbReference>
<dbReference type="InterPro" id="IPR015590">
    <property type="entry name" value="Aldehyde_DH_dom"/>
</dbReference>
<keyword evidence="6" id="KW-1185">Reference proteome</keyword>
<reference evidence="5 6" key="1">
    <citation type="submission" date="2019-08" db="EMBL/GenBank/DDBJ databases">
        <title>Complete genome sequence of Candidatus Uab amorphum.</title>
        <authorList>
            <person name="Shiratori T."/>
            <person name="Suzuki S."/>
            <person name="Kakizawa Y."/>
            <person name="Ishida K."/>
        </authorList>
    </citation>
    <scope>NUCLEOTIDE SEQUENCE [LARGE SCALE GENOMIC DNA]</scope>
    <source>
        <strain evidence="5 6">SRT547</strain>
    </source>
</reference>
<evidence type="ECO:0000256" key="3">
    <source>
        <dbReference type="ARBA" id="ARBA00023027"/>
    </source>
</evidence>
<dbReference type="OrthoDB" id="229416at2"/>
<dbReference type="GO" id="GO:0016620">
    <property type="term" value="F:oxidoreductase activity, acting on the aldehyde or oxo group of donors, NAD or NADP as acceptor"/>
    <property type="evidence" value="ECO:0007669"/>
    <property type="project" value="InterPro"/>
</dbReference>
<dbReference type="SUPFAM" id="SSF53720">
    <property type="entry name" value="ALDH-like"/>
    <property type="match status" value="1"/>
</dbReference>
<evidence type="ECO:0000313" key="6">
    <source>
        <dbReference type="Proteomes" id="UP000326354"/>
    </source>
</evidence>
<dbReference type="PANTHER" id="PTHR43720">
    <property type="entry name" value="2-AMINOMUCONIC SEMIALDEHYDE DEHYDROGENASE"/>
    <property type="match status" value="1"/>
</dbReference>
<evidence type="ECO:0000259" key="4">
    <source>
        <dbReference type="Pfam" id="PF00171"/>
    </source>
</evidence>
<evidence type="ECO:0000313" key="5">
    <source>
        <dbReference type="EMBL" id="BBM82816.1"/>
    </source>
</evidence>
<dbReference type="Proteomes" id="UP000326354">
    <property type="component" value="Chromosome"/>
</dbReference>
<organism evidence="5 6">
    <name type="scientific">Uabimicrobium amorphum</name>
    <dbReference type="NCBI Taxonomy" id="2596890"/>
    <lineage>
        <taxon>Bacteria</taxon>
        <taxon>Pseudomonadati</taxon>
        <taxon>Planctomycetota</taxon>
        <taxon>Candidatus Uabimicrobiia</taxon>
        <taxon>Candidatus Uabimicrobiales</taxon>
        <taxon>Candidatus Uabimicrobiaceae</taxon>
        <taxon>Candidatus Uabimicrobium</taxon>
    </lineage>
</organism>
<feature type="domain" description="Aldehyde dehydrogenase" evidence="4">
    <location>
        <begin position="18"/>
        <end position="406"/>
    </location>
</feature>
<dbReference type="PANTHER" id="PTHR43720:SF2">
    <property type="entry name" value="2-AMINOMUCONIC SEMIALDEHYDE DEHYDROGENASE"/>
    <property type="match status" value="1"/>
</dbReference>
<gene>
    <name evidence="5" type="ORF">UABAM_01159</name>
</gene>
<protein>
    <submittedName>
        <fullName evidence="5">Aldehyde dehydrogenase</fullName>
    </submittedName>
</protein>
<dbReference type="EMBL" id="AP019860">
    <property type="protein sequence ID" value="BBM82816.1"/>
    <property type="molecule type" value="Genomic_DNA"/>
</dbReference>
<name>A0A5S9IJW3_UABAM</name>
<comment type="similarity">
    <text evidence="1">Belongs to the aldehyde dehydrogenase family.</text>
</comment>